<evidence type="ECO:0000313" key="1">
    <source>
        <dbReference type="EMBL" id="KAH0819730.1"/>
    </source>
</evidence>
<accession>A0A8J6HJ59</accession>
<sequence length="192" mass="21689">MLISLVSHPNGESSPQRRICQVEEINRLIFSLLLVCLLCRGRECKSDSRLFRNDLDFLTVPLTYAHQASELYASGATEGTDRIAAHLQHEKSDHGRGLRSSDFAVVYGPSVTKWRMQKRLKSWVLCNETSSNTERRNLVMSESCSTNARTGSLSGENIFEDVITKRTKHFYLGSEVLTDLTPKVTKIHNSEN</sequence>
<gene>
    <name evidence="1" type="ORF">GEV33_003061</name>
</gene>
<name>A0A8J6HJ59_TENMO</name>
<evidence type="ECO:0000313" key="2">
    <source>
        <dbReference type="Proteomes" id="UP000719412"/>
    </source>
</evidence>
<comment type="caution">
    <text evidence="1">The sequence shown here is derived from an EMBL/GenBank/DDBJ whole genome shotgun (WGS) entry which is preliminary data.</text>
</comment>
<protein>
    <submittedName>
        <fullName evidence="1">Uncharacterized protein</fullName>
    </submittedName>
</protein>
<reference evidence="1" key="2">
    <citation type="submission" date="2021-08" db="EMBL/GenBank/DDBJ databases">
        <authorList>
            <person name="Eriksson T."/>
        </authorList>
    </citation>
    <scope>NUCLEOTIDE SEQUENCE</scope>
    <source>
        <strain evidence="1">Stoneville</strain>
        <tissue evidence="1">Whole head</tissue>
    </source>
</reference>
<organism evidence="1 2">
    <name type="scientific">Tenebrio molitor</name>
    <name type="common">Yellow mealworm beetle</name>
    <dbReference type="NCBI Taxonomy" id="7067"/>
    <lineage>
        <taxon>Eukaryota</taxon>
        <taxon>Metazoa</taxon>
        <taxon>Ecdysozoa</taxon>
        <taxon>Arthropoda</taxon>
        <taxon>Hexapoda</taxon>
        <taxon>Insecta</taxon>
        <taxon>Pterygota</taxon>
        <taxon>Neoptera</taxon>
        <taxon>Endopterygota</taxon>
        <taxon>Coleoptera</taxon>
        <taxon>Polyphaga</taxon>
        <taxon>Cucujiformia</taxon>
        <taxon>Tenebrionidae</taxon>
        <taxon>Tenebrio</taxon>
    </lineage>
</organism>
<dbReference type="AlphaFoldDB" id="A0A8J6HJ59"/>
<keyword evidence="2" id="KW-1185">Reference proteome</keyword>
<dbReference type="Proteomes" id="UP000719412">
    <property type="component" value="Unassembled WGS sequence"/>
</dbReference>
<proteinExistence type="predicted"/>
<reference evidence="1" key="1">
    <citation type="journal article" date="2020" name="J Insects Food Feed">
        <title>The yellow mealworm (Tenebrio molitor) genome: a resource for the emerging insects as food and feed industry.</title>
        <authorList>
            <person name="Eriksson T."/>
            <person name="Andere A."/>
            <person name="Kelstrup H."/>
            <person name="Emery V."/>
            <person name="Picard C."/>
        </authorList>
    </citation>
    <scope>NUCLEOTIDE SEQUENCE</scope>
    <source>
        <strain evidence="1">Stoneville</strain>
        <tissue evidence="1">Whole head</tissue>
    </source>
</reference>
<dbReference type="EMBL" id="JABDTM020013879">
    <property type="protein sequence ID" value="KAH0819730.1"/>
    <property type="molecule type" value="Genomic_DNA"/>
</dbReference>